<evidence type="ECO:0000256" key="11">
    <source>
        <dbReference type="SAM" id="MobiDB-lite"/>
    </source>
</evidence>
<evidence type="ECO:0000256" key="10">
    <source>
        <dbReference type="PROSITE-ProRule" id="PRU00042"/>
    </source>
</evidence>
<dbReference type="SMART" id="SM00451">
    <property type="entry name" value="ZnF_U1"/>
    <property type="match status" value="1"/>
</dbReference>
<dbReference type="GO" id="GO:0003676">
    <property type="term" value="F:nucleic acid binding"/>
    <property type="evidence" value="ECO:0007669"/>
    <property type="project" value="InterPro"/>
</dbReference>
<dbReference type="Gene3D" id="3.30.160.60">
    <property type="entry name" value="Classic Zinc Finger"/>
    <property type="match status" value="1"/>
</dbReference>
<keyword evidence="6 10" id="KW-0863">Zinc-finger</keyword>
<dbReference type="Proteomes" id="UP001212841">
    <property type="component" value="Unassembled WGS sequence"/>
</dbReference>
<organism evidence="13 14">
    <name type="scientific">Rhizophlyctis rosea</name>
    <dbReference type="NCBI Taxonomy" id="64517"/>
    <lineage>
        <taxon>Eukaryota</taxon>
        <taxon>Fungi</taxon>
        <taxon>Fungi incertae sedis</taxon>
        <taxon>Chytridiomycota</taxon>
        <taxon>Chytridiomycota incertae sedis</taxon>
        <taxon>Chytridiomycetes</taxon>
        <taxon>Rhizophlyctidales</taxon>
        <taxon>Rhizophlyctidaceae</taxon>
        <taxon>Rhizophlyctis</taxon>
    </lineage>
</organism>
<keyword evidence="7" id="KW-0862">Zinc</keyword>
<reference evidence="13" key="1">
    <citation type="submission" date="2020-05" db="EMBL/GenBank/DDBJ databases">
        <title>Phylogenomic resolution of chytrid fungi.</title>
        <authorList>
            <person name="Stajich J.E."/>
            <person name="Amses K."/>
            <person name="Simmons R."/>
            <person name="Seto K."/>
            <person name="Myers J."/>
            <person name="Bonds A."/>
            <person name="Quandt C.A."/>
            <person name="Barry K."/>
            <person name="Liu P."/>
            <person name="Grigoriev I."/>
            <person name="Longcore J.E."/>
            <person name="James T.Y."/>
        </authorList>
    </citation>
    <scope>NUCLEOTIDE SEQUENCE</scope>
    <source>
        <strain evidence="13">JEL0318</strain>
    </source>
</reference>
<evidence type="ECO:0000256" key="6">
    <source>
        <dbReference type="ARBA" id="ARBA00022771"/>
    </source>
</evidence>
<evidence type="ECO:0000259" key="12">
    <source>
        <dbReference type="PROSITE" id="PS50157"/>
    </source>
</evidence>
<dbReference type="PROSITE" id="PS00028">
    <property type="entry name" value="ZINC_FINGER_C2H2_1"/>
    <property type="match status" value="1"/>
</dbReference>
<keyword evidence="5" id="KW-0479">Metal-binding</keyword>
<dbReference type="PANTHER" id="PTHR46095">
    <property type="entry name" value="ZINC FINGER PROTEIN 593"/>
    <property type="match status" value="1"/>
</dbReference>
<evidence type="ECO:0000256" key="1">
    <source>
        <dbReference type="ARBA" id="ARBA00004123"/>
    </source>
</evidence>
<evidence type="ECO:0000256" key="3">
    <source>
        <dbReference type="ARBA" id="ARBA00022490"/>
    </source>
</evidence>
<keyword evidence="8" id="KW-0539">Nucleus</keyword>
<feature type="compositionally biased region" description="Basic and acidic residues" evidence="11">
    <location>
        <begin position="91"/>
        <end position="100"/>
    </location>
</feature>
<feature type="region of interest" description="Disordered" evidence="11">
    <location>
        <begin position="91"/>
        <end position="127"/>
    </location>
</feature>
<gene>
    <name evidence="13" type="primary">BUD20</name>
    <name evidence="13" type="ORF">HK097_002574</name>
</gene>
<keyword evidence="3" id="KW-0963">Cytoplasm</keyword>
<dbReference type="InterPro" id="IPR013087">
    <property type="entry name" value="Znf_C2H2_type"/>
</dbReference>
<dbReference type="PROSITE" id="PS50157">
    <property type="entry name" value="ZINC_FINGER_C2H2_2"/>
    <property type="match status" value="1"/>
</dbReference>
<dbReference type="Pfam" id="PF12171">
    <property type="entry name" value="zf-C2H2_jaz"/>
    <property type="match status" value="1"/>
</dbReference>
<dbReference type="InterPro" id="IPR003604">
    <property type="entry name" value="Matrin/U1-like-C_Znf_C2H2"/>
</dbReference>
<dbReference type="InterPro" id="IPR022755">
    <property type="entry name" value="Znf_C2H2_jaz"/>
</dbReference>
<sequence>MTRYRKTKTHRGIRDVKRAKRTRARVKDLDQIHEDIKNPEKVATGAVDADLPGLGQHYCLQCARYFTTAASLNDHIKTKLHKKRLKVLKEEPYTQKEAERAAGLGTDNGKGRETATSVSTAPTAMEL</sequence>
<keyword evidence="14" id="KW-1185">Reference proteome</keyword>
<dbReference type="GO" id="GO:0042254">
    <property type="term" value="P:ribosome biogenesis"/>
    <property type="evidence" value="ECO:0007669"/>
    <property type="project" value="UniProtKB-KW"/>
</dbReference>
<evidence type="ECO:0000313" key="13">
    <source>
        <dbReference type="EMBL" id="KAJ3040381.1"/>
    </source>
</evidence>
<feature type="compositionally biased region" description="Polar residues" evidence="11">
    <location>
        <begin position="114"/>
        <end position="127"/>
    </location>
</feature>
<evidence type="ECO:0000256" key="7">
    <source>
        <dbReference type="ARBA" id="ARBA00022833"/>
    </source>
</evidence>
<dbReference type="FunFam" id="3.30.160.60:FF:000299">
    <property type="entry name" value="Zinc finger protein 593"/>
    <property type="match status" value="1"/>
</dbReference>
<comment type="similarity">
    <text evidence="9">Belongs to the ZNF593/BUD20 C2H2-type zinc-finger protein family.</text>
</comment>
<evidence type="ECO:0000256" key="8">
    <source>
        <dbReference type="ARBA" id="ARBA00023242"/>
    </source>
</evidence>
<dbReference type="GO" id="GO:0043021">
    <property type="term" value="F:ribonucleoprotein complex binding"/>
    <property type="evidence" value="ECO:0007669"/>
    <property type="project" value="UniProtKB-ARBA"/>
</dbReference>
<evidence type="ECO:0000256" key="9">
    <source>
        <dbReference type="ARBA" id="ARBA00038064"/>
    </source>
</evidence>
<dbReference type="AlphaFoldDB" id="A0AAD5X146"/>
<dbReference type="GO" id="GO:0005737">
    <property type="term" value="C:cytoplasm"/>
    <property type="evidence" value="ECO:0007669"/>
    <property type="project" value="UniProtKB-SubCell"/>
</dbReference>
<evidence type="ECO:0000256" key="4">
    <source>
        <dbReference type="ARBA" id="ARBA00022517"/>
    </source>
</evidence>
<evidence type="ECO:0000313" key="14">
    <source>
        <dbReference type="Proteomes" id="UP001212841"/>
    </source>
</evidence>
<dbReference type="SUPFAM" id="SSF57667">
    <property type="entry name" value="beta-beta-alpha zinc fingers"/>
    <property type="match status" value="1"/>
</dbReference>
<accession>A0AAD5X146</accession>
<dbReference type="GO" id="GO:0005634">
    <property type="term" value="C:nucleus"/>
    <property type="evidence" value="ECO:0007669"/>
    <property type="project" value="UniProtKB-SubCell"/>
</dbReference>
<comment type="subcellular location">
    <subcellularLocation>
        <location evidence="2">Cytoplasm</location>
    </subcellularLocation>
    <subcellularLocation>
        <location evidence="1">Nucleus</location>
    </subcellularLocation>
</comment>
<proteinExistence type="inferred from homology"/>
<protein>
    <submittedName>
        <fullName evidence="13">Bud site selection protein 20</fullName>
    </submittedName>
</protein>
<name>A0AAD5X146_9FUNG</name>
<feature type="domain" description="C2H2-type" evidence="12">
    <location>
        <begin position="57"/>
        <end position="86"/>
    </location>
</feature>
<dbReference type="InterPro" id="IPR051879">
    <property type="entry name" value="C2H2-ZF_Maturation_Protein"/>
</dbReference>
<keyword evidence="4" id="KW-0690">Ribosome biogenesis</keyword>
<dbReference type="EMBL" id="JADGJD010001561">
    <property type="protein sequence ID" value="KAJ3040381.1"/>
    <property type="molecule type" value="Genomic_DNA"/>
</dbReference>
<evidence type="ECO:0000256" key="5">
    <source>
        <dbReference type="ARBA" id="ARBA00022723"/>
    </source>
</evidence>
<evidence type="ECO:0000256" key="2">
    <source>
        <dbReference type="ARBA" id="ARBA00004496"/>
    </source>
</evidence>
<dbReference type="PANTHER" id="PTHR46095:SF1">
    <property type="entry name" value="ZINC FINGER PROTEIN 593"/>
    <property type="match status" value="1"/>
</dbReference>
<comment type="caution">
    <text evidence="13">The sequence shown here is derived from an EMBL/GenBank/DDBJ whole genome shotgun (WGS) entry which is preliminary data.</text>
</comment>
<dbReference type="GO" id="GO:0008270">
    <property type="term" value="F:zinc ion binding"/>
    <property type="evidence" value="ECO:0007669"/>
    <property type="project" value="UniProtKB-KW"/>
</dbReference>
<dbReference type="InterPro" id="IPR036236">
    <property type="entry name" value="Znf_C2H2_sf"/>
</dbReference>